<feature type="domain" description="BD-FAE-like" evidence="3">
    <location>
        <begin position="145"/>
        <end position="299"/>
    </location>
</feature>
<sequence length="532" mass="58407">MMKKFKIKPLIWGIFSIALSSATLIHAETQPISLKFDQQNFTIKTINVNGSTLKVHAYEGITYVANPVDKKYQSINIYIPEAYFEGQSINGYNAQNAPIFLPNQVGGYMPAEPGTLEERRPLMMKNPNGAAPSDLPKGKPPEGMSGMDQSQKQQRPNTIVSALAHGYVVASPGARGRTLQNAQGQYTGKAPAAIVDLKAAVRYLKLNDSIMPGDANKIISNGTSAGGALSVLLGATGDAKDYEPYLKQLGAAQNSDKIFASSAYAAITNLEHADAAYEWQLANVHQYKKIDISMLDYKVQRKEQAGTLTANQIQVSQDLKQLFPTYLNSLKLKNKQGQLLQLDAKGNGSFKDYIQSLLIQSAQTALDQGEDLSSLKWLTIENKKIAKIDYDAYLQYLGRQKLPPAFDALDLSSGENDEFGTASIAAQHFTAYALQHRTQTDSTMADPKIIAMMNPMHYIGTHQASTAKYWRIRQGTLDKDTSFAIPAMLATSLANQGNSVDFSLAWNQPHGGDYDLNELFNWIDQIAHPSMP</sequence>
<keyword evidence="5" id="KW-1185">Reference proteome</keyword>
<dbReference type="InterPro" id="IPR049492">
    <property type="entry name" value="BD-FAE-like_dom"/>
</dbReference>
<proteinExistence type="predicted"/>
<evidence type="ECO:0000313" key="4">
    <source>
        <dbReference type="EMBL" id="RKG30771.1"/>
    </source>
</evidence>
<feature type="signal peptide" evidence="2">
    <location>
        <begin position="1"/>
        <end position="27"/>
    </location>
</feature>
<dbReference type="NCBIfam" id="NF041556">
    <property type="entry name" value="tannase_B"/>
    <property type="match status" value="1"/>
</dbReference>
<dbReference type="RefSeq" id="WP_120371321.1">
    <property type="nucleotide sequence ID" value="NZ_RAXU01000028.1"/>
</dbReference>
<comment type="caution">
    <text evidence="4">The sequence shown here is derived from an EMBL/GenBank/DDBJ whole genome shotgun (WGS) entry which is preliminary data.</text>
</comment>
<gene>
    <name evidence="4" type="ORF">D7V21_15460</name>
</gene>
<feature type="chain" id="PRO_5017322282" evidence="2">
    <location>
        <begin position="28"/>
        <end position="532"/>
    </location>
</feature>
<name>A0A3A8EPI8_9GAMM</name>
<dbReference type="SUPFAM" id="SSF53474">
    <property type="entry name" value="alpha/beta-Hydrolases"/>
    <property type="match status" value="1"/>
</dbReference>
<accession>A0A3A8EPI8</accession>
<evidence type="ECO:0000259" key="3">
    <source>
        <dbReference type="Pfam" id="PF20434"/>
    </source>
</evidence>
<dbReference type="Pfam" id="PF20434">
    <property type="entry name" value="BD-FAE"/>
    <property type="match status" value="1"/>
</dbReference>
<organism evidence="4 5">
    <name type="scientific">Acinetobacter guerrae</name>
    <dbReference type="NCBI Taxonomy" id="1843371"/>
    <lineage>
        <taxon>Bacteria</taxon>
        <taxon>Pseudomonadati</taxon>
        <taxon>Pseudomonadota</taxon>
        <taxon>Gammaproteobacteria</taxon>
        <taxon>Moraxellales</taxon>
        <taxon>Moraxellaceae</taxon>
        <taxon>Acinetobacter</taxon>
    </lineage>
</organism>
<dbReference type="InterPro" id="IPR029058">
    <property type="entry name" value="AB_hydrolase_fold"/>
</dbReference>
<protein>
    <submittedName>
        <fullName evidence="4">Alpha/beta hydrolase</fullName>
    </submittedName>
</protein>
<dbReference type="GO" id="GO:0016787">
    <property type="term" value="F:hydrolase activity"/>
    <property type="evidence" value="ECO:0007669"/>
    <property type="project" value="UniProtKB-KW"/>
</dbReference>
<dbReference type="InterPro" id="IPR048124">
    <property type="entry name" value="Tannase_B"/>
</dbReference>
<dbReference type="AlphaFoldDB" id="A0A3A8EPI8"/>
<keyword evidence="4" id="KW-0378">Hydrolase</keyword>
<dbReference type="EMBL" id="RAXU01000028">
    <property type="protein sequence ID" value="RKG30771.1"/>
    <property type="molecule type" value="Genomic_DNA"/>
</dbReference>
<evidence type="ECO:0000313" key="5">
    <source>
        <dbReference type="Proteomes" id="UP000269001"/>
    </source>
</evidence>
<evidence type="ECO:0000256" key="2">
    <source>
        <dbReference type="SAM" id="SignalP"/>
    </source>
</evidence>
<dbReference type="Proteomes" id="UP000269001">
    <property type="component" value="Unassembled WGS sequence"/>
</dbReference>
<evidence type="ECO:0000256" key="1">
    <source>
        <dbReference type="SAM" id="MobiDB-lite"/>
    </source>
</evidence>
<reference evidence="4 5" key="1">
    <citation type="submission" date="2018-09" db="EMBL/GenBank/DDBJ databases">
        <title>The draft genome of Acinetobacter spp. strains.</title>
        <authorList>
            <person name="Qin J."/>
            <person name="Feng Y."/>
            <person name="Zong Z."/>
        </authorList>
    </citation>
    <scope>NUCLEOTIDE SEQUENCE [LARGE SCALE GENOMIC DNA]</scope>
    <source>
        <strain evidence="4 5">WCHAc060096</strain>
    </source>
</reference>
<dbReference type="Gene3D" id="3.40.50.1820">
    <property type="entry name" value="alpha/beta hydrolase"/>
    <property type="match status" value="1"/>
</dbReference>
<feature type="region of interest" description="Disordered" evidence="1">
    <location>
        <begin position="122"/>
        <end position="152"/>
    </location>
</feature>
<keyword evidence="2" id="KW-0732">Signal</keyword>